<evidence type="ECO:0000256" key="2">
    <source>
        <dbReference type="ARBA" id="ARBA00021261"/>
    </source>
</evidence>
<evidence type="ECO:0000256" key="9">
    <source>
        <dbReference type="ARBA" id="ARBA00023077"/>
    </source>
</evidence>
<evidence type="ECO:0000256" key="11">
    <source>
        <dbReference type="ARBA" id="ARBA00023237"/>
    </source>
</evidence>
<reference evidence="16 17" key="1">
    <citation type="journal article" date="2011" name="Int. J. Syst. Evol. Microbiol.">
        <title>Ochrobactrum pecoris sp. nov., isolated from farm animals.</title>
        <authorList>
            <person name="Kampfer P."/>
            <person name="Huber B."/>
            <person name="Busse H.J."/>
            <person name="Scholz H.C."/>
            <person name="Tomaso H."/>
            <person name="Hotzel H."/>
            <person name="Melzer F."/>
        </authorList>
    </citation>
    <scope>NUCLEOTIDE SEQUENCE [LARGE SCALE GENOMIC DNA]</scope>
    <source>
        <strain evidence="16 17">08RB2639</strain>
    </source>
</reference>
<keyword evidence="6 12" id="KW-0812">Transmembrane</keyword>
<evidence type="ECO:0000256" key="8">
    <source>
        <dbReference type="ARBA" id="ARBA00023065"/>
    </source>
</evidence>
<evidence type="ECO:0000256" key="6">
    <source>
        <dbReference type="ARBA" id="ARBA00022692"/>
    </source>
</evidence>
<keyword evidence="7" id="KW-0408">Iron</keyword>
<evidence type="ECO:0000256" key="12">
    <source>
        <dbReference type="PROSITE-ProRule" id="PRU01360"/>
    </source>
</evidence>
<evidence type="ECO:0000256" key="10">
    <source>
        <dbReference type="ARBA" id="ARBA00023136"/>
    </source>
</evidence>
<evidence type="ECO:0000259" key="14">
    <source>
        <dbReference type="Pfam" id="PF00593"/>
    </source>
</evidence>
<comment type="caution">
    <text evidence="16">The sequence shown here is derived from an EMBL/GenBank/DDBJ whole genome shotgun (WGS) entry which is preliminary data.</text>
</comment>
<dbReference type="PANTHER" id="PTHR32552:SF81">
    <property type="entry name" value="TONB-DEPENDENT OUTER MEMBRANE RECEPTOR"/>
    <property type="match status" value="1"/>
</dbReference>
<dbReference type="Proteomes" id="UP000313390">
    <property type="component" value="Unassembled WGS sequence"/>
</dbReference>
<dbReference type="InterPro" id="IPR036942">
    <property type="entry name" value="Beta-barrel_TonB_sf"/>
</dbReference>
<dbReference type="Gene3D" id="2.40.170.20">
    <property type="entry name" value="TonB-dependent receptor, beta-barrel domain"/>
    <property type="match status" value="1"/>
</dbReference>
<keyword evidence="4 12" id="KW-1134">Transmembrane beta strand</keyword>
<evidence type="ECO:0000313" key="16">
    <source>
        <dbReference type="EMBL" id="TNV08759.1"/>
    </source>
</evidence>
<keyword evidence="8" id="KW-0406">Ion transport</keyword>
<evidence type="ECO:0000256" key="5">
    <source>
        <dbReference type="ARBA" id="ARBA00022496"/>
    </source>
</evidence>
<comment type="subcellular location">
    <subcellularLocation>
        <location evidence="1 12">Cell outer membrane</location>
        <topology evidence="1 12">Multi-pass membrane protein</topology>
    </subcellularLocation>
</comment>
<dbReference type="GO" id="GO:0006826">
    <property type="term" value="P:iron ion transport"/>
    <property type="evidence" value="ECO:0007669"/>
    <property type="project" value="UniProtKB-KW"/>
</dbReference>
<dbReference type="OrthoDB" id="9760333at2"/>
<dbReference type="CDD" id="cd01347">
    <property type="entry name" value="ligand_gated_channel"/>
    <property type="match status" value="1"/>
</dbReference>
<dbReference type="InterPro" id="IPR012910">
    <property type="entry name" value="Plug_dom"/>
</dbReference>
<feature type="domain" description="TonB-dependent receptor plug" evidence="15">
    <location>
        <begin position="53"/>
        <end position="160"/>
    </location>
</feature>
<evidence type="ECO:0000256" key="3">
    <source>
        <dbReference type="ARBA" id="ARBA00022448"/>
    </source>
</evidence>
<proteinExistence type="inferred from homology"/>
<organism evidence="16 17">
    <name type="scientific">Brucella pecoris</name>
    <dbReference type="NCBI Taxonomy" id="867683"/>
    <lineage>
        <taxon>Bacteria</taxon>
        <taxon>Pseudomonadati</taxon>
        <taxon>Pseudomonadota</taxon>
        <taxon>Alphaproteobacteria</taxon>
        <taxon>Hyphomicrobiales</taxon>
        <taxon>Brucellaceae</taxon>
        <taxon>Brucella/Ochrobactrum group</taxon>
        <taxon>Brucella</taxon>
    </lineage>
</organism>
<name>A0A5C5CBL6_9HYPH</name>
<gene>
    <name evidence="16" type="ORF">FIB18_23400</name>
</gene>
<dbReference type="PANTHER" id="PTHR32552">
    <property type="entry name" value="FERRICHROME IRON RECEPTOR-RELATED"/>
    <property type="match status" value="1"/>
</dbReference>
<dbReference type="SUPFAM" id="SSF56935">
    <property type="entry name" value="Porins"/>
    <property type="match status" value="1"/>
</dbReference>
<dbReference type="AlphaFoldDB" id="A0A5C5CBL6"/>
<evidence type="ECO:0000313" key="17">
    <source>
        <dbReference type="Proteomes" id="UP000313390"/>
    </source>
</evidence>
<dbReference type="PROSITE" id="PS52016">
    <property type="entry name" value="TONB_DEPENDENT_REC_3"/>
    <property type="match status" value="1"/>
</dbReference>
<keyword evidence="16" id="KW-0675">Receptor</keyword>
<comment type="similarity">
    <text evidence="12 13">Belongs to the TonB-dependent receptor family.</text>
</comment>
<keyword evidence="5" id="KW-0410">Iron transport</keyword>
<accession>A0A5C5CBL6</accession>
<dbReference type="Pfam" id="PF07715">
    <property type="entry name" value="Plug"/>
    <property type="match status" value="1"/>
</dbReference>
<dbReference type="GO" id="GO:0009279">
    <property type="term" value="C:cell outer membrane"/>
    <property type="evidence" value="ECO:0007669"/>
    <property type="project" value="UniProtKB-SubCell"/>
</dbReference>
<evidence type="ECO:0000256" key="7">
    <source>
        <dbReference type="ARBA" id="ARBA00023004"/>
    </source>
</evidence>
<sequence>MRTNIRAAWIGGTAMAVVITFSESISAQETVENTGTVLDTITITARKRAESVHDVPISVTVKESGDLAVGTIDTGADLARETPNFNFVDFAGPGGNYATMRGIGPLGSPLNSLDNTIGFSVDGVPTSSFGFSPTLMDVERVEVLRGPQGTMFGRNALGGAVNVINKPADGTREFRLNTEYGSDNYALAEAIAGGWIVPDQLAGRGVLRFQNFDGDIPNPILDRTEGAARVQAGRGTVTYTPDNTLTMTLSGGFDFDKRTNPLYLLKEHPDYPISGVDVPQYGKREMGYGNFTVTKDFENFSLTSITGYQHIDVSIMTDDAEGFLYDVAYPGMGVDYNQPGLFYGTSYETEKLFTQEVRLNSTEGSPVSWVAGVSYFRSDYTMDRDQTNLFSSTLNGANDTDILSQTWAAFGDISVPLSDRLTASGGLRIAHDRQEMDSLFVSNGFPGTVPSFAQDRSFEDTYLTGRAALSWKWNDDLISYASIARGYASGGFERYTSNAANGIASDPFLPSTVWTYEIGTKTMLLDQRVELNGSLFYNDVKDGQVTTFDPTTFIVGFANQDYRSYGFELEGKFTITENWALTGGIGVSRSELRDVDPNTITGAVNGNAVPNSPEFTANLGVEFSKAVTLFGMDGRVAAAADYQYVGTREADIQNSFKLNDYHLVNLRVGLEQDNRSVYAFARNVFDERPEFFGSTFGPTAHSLIIGRGRVIGVGASVSW</sequence>
<keyword evidence="9 13" id="KW-0798">TonB box</keyword>
<evidence type="ECO:0000259" key="15">
    <source>
        <dbReference type="Pfam" id="PF07715"/>
    </source>
</evidence>
<feature type="domain" description="TonB-dependent receptor-like beta-barrel" evidence="14">
    <location>
        <begin position="238"/>
        <end position="684"/>
    </location>
</feature>
<evidence type="ECO:0000256" key="13">
    <source>
        <dbReference type="RuleBase" id="RU003357"/>
    </source>
</evidence>
<keyword evidence="11 12" id="KW-0998">Cell outer membrane</keyword>
<keyword evidence="3 12" id="KW-0813">Transport</keyword>
<keyword evidence="10 12" id="KW-0472">Membrane</keyword>
<dbReference type="InterPro" id="IPR039426">
    <property type="entry name" value="TonB-dep_rcpt-like"/>
</dbReference>
<dbReference type="InterPro" id="IPR000531">
    <property type="entry name" value="Beta-barrel_TonB"/>
</dbReference>
<dbReference type="Pfam" id="PF00593">
    <property type="entry name" value="TonB_dep_Rec_b-barrel"/>
    <property type="match status" value="1"/>
</dbReference>
<evidence type="ECO:0000256" key="4">
    <source>
        <dbReference type="ARBA" id="ARBA00022452"/>
    </source>
</evidence>
<dbReference type="EMBL" id="VEWK01000024">
    <property type="protein sequence ID" value="TNV08759.1"/>
    <property type="molecule type" value="Genomic_DNA"/>
</dbReference>
<protein>
    <recommendedName>
        <fullName evidence="2">Heme transporter BhuA</fullName>
    </recommendedName>
</protein>
<evidence type="ECO:0000256" key="1">
    <source>
        <dbReference type="ARBA" id="ARBA00004571"/>
    </source>
</evidence>